<evidence type="ECO:0000259" key="1">
    <source>
        <dbReference type="Pfam" id="PF01458"/>
    </source>
</evidence>
<sequence>MNVPAGQRYDFPAVLDCRLSGQTAQTVVIVAGAGSRLTVVEHDLTVDDTAAGRSARLVIVAGKGAEITFIRLQDAAATAWDWHAARAFLAAEAKLTFLEAIFGGDFCRSDLLVSLAGERAECRTRTIAFAAGRQKVVVTSRVDHDADGTVSDMRARTAVAGAARTFVRTRLNVKRGTIDTNGRQDLRGLILGKEAQCAVEPQLEVAAERTACGHAAAVGRLDRDRLFYLATRGLARPEAVRLMATGFFSPLLETMRGAGLEEAAACLIADRLADPAILSAL</sequence>
<dbReference type="InterPro" id="IPR037284">
    <property type="entry name" value="SUF_FeS_clus_asmbl_SufBD_sf"/>
</dbReference>
<dbReference type="PANTHER" id="PTHR43575:SF1">
    <property type="entry name" value="PROTEIN ABCI7, CHLOROPLASTIC"/>
    <property type="match status" value="1"/>
</dbReference>
<dbReference type="SUPFAM" id="SSF101960">
    <property type="entry name" value="Stabilizer of iron transporter SufD"/>
    <property type="match status" value="1"/>
</dbReference>
<feature type="domain" description="SUF system FeS cluster assembly SufBD core" evidence="1">
    <location>
        <begin position="23"/>
        <end position="247"/>
    </location>
</feature>
<dbReference type="GO" id="GO:0016226">
    <property type="term" value="P:iron-sulfur cluster assembly"/>
    <property type="evidence" value="ECO:0007669"/>
    <property type="project" value="InterPro"/>
</dbReference>
<organism evidence="2 3">
    <name type="scientific">Candidatus Uhrbacteria bacterium RIFCSPHIGHO2_02_FULL_60_10</name>
    <dbReference type="NCBI Taxonomy" id="1802392"/>
    <lineage>
        <taxon>Bacteria</taxon>
        <taxon>Candidatus Uhriibacteriota</taxon>
    </lineage>
</organism>
<evidence type="ECO:0000313" key="2">
    <source>
        <dbReference type="EMBL" id="OGL72377.1"/>
    </source>
</evidence>
<accession>A0A1F7U3W1</accession>
<protein>
    <recommendedName>
        <fullName evidence="1">SUF system FeS cluster assembly SufBD core domain-containing protein</fullName>
    </recommendedName>
</protein>
<dbReference type="InterPro" id="IPR000825">
    <property type="entry name" value="SUF_FeS_clus_asmbl_SufBD_core"/>
</dbReference>
<name>A0A1F7U3W1_9BACT</name>
<proteinExistence type="predicted"/>
<dbReference type="PANTHER" id="PTHR43575">
    <property type="entry name" value="PROTEIN ABCI7, CHLOROPLASTIC"/>
    <property type="match status" value="1"/>
</dbReference>
<reference evidence="2 3" key="1">
    <citation type="journal article" date="2016" name="Nat. Commun.">
        <title>Thousands of microbial genomes shed light on interconnected biogeochemical processes in an aquifer system.</title>
        <authorList>
            <person name="Anantharaman K."/>
            <person name="Brown C.T."/>
            <person name="Hug L.A."/>
            <person name="Sharon I."/>
            <person name="Castelle C.J."/>
            <person name="Probst A.J."/>
            <person name="Thomas B.C."/>
            <person name="Singh A."/>
            <person name="Wilkins M.J."/>
            <person name="Karaoz U."/>
            <person name="Brodie E.L."/>
            <person name="Williams K.H."/>
            <person name="Hubbard S.S."/>
            <person name="Banfield J.F."/>
        </authorList>
    </citation>
    <scope>NUCLEOTIDE SEQUENCE [LARGE SCALE GENOMIC DNA]</scope>
</reference>
<evidence type="ECO:0000313" key="3">
    <source>
        <dbReference type="Proteomes" id="UP000177088"/>
    </source>
</evidence>
<dbReference type="AlphaFoldDB" id="A0A1F7U3W1"/>
<dbReference type="EMBL" id="MGEA01000096">
    <property type="protein sequence ID" value="OGL72377.1"/>
    <property type="molecule type" value="Genomic_DNA"/>
</dbReference>
<gene>
    <name evidence="2" type="ORF">A3C96_02825</name>
</gene>
<dbReference type="Pfam" id="PF01458">
    <property type="entry name" value="SUFBD_core"/>
    <property type="match status" value="1"/>
</dbReference>
<comment type="caution">
    <text evidence="2">The sequence shown here is derived from an EMBL/GenBank/DDBJ whole genome shotgun (WGS) entry which is preliminary data.</text>
</comment>
<dbReference type="Proteomes" id="UP000177088">
    <property type="component" value="Unassembled WGS sequence"/>
</dbReference>
<dbReference type="InterPro" id="IPR055346">
    <property type="entry name" value="Fe-S_cluster_assembly_SufBD"/>
</dbReference>